<feature type="signal peptide" evidence="2">
    <location>
        <begin position="1"/>
        <end position="17"/>
    </location>
</feature>
<keyword evidence="5" id="KW-1185">Reference proteome</keyword>
<dbReference type="EMBL" id="JH767265">
    <property type="protein sequence ID" value="EQC25604.1"/>
    <property type="molecule type" value="Genomic_DNA"/>
</dbReference>
<accession>T0PJP3</accession>
<dbReference type="Proteomes" id="UP000030762">
    <property type="component" value="Unassembled WGS sequence"/>
</dbReference>
<feature type="domain" description="CBM1" evidence="3">
    <location>
        <begin position="272"/>
        <end position="308"/>
    </location>
</feature>
<protein>
    <recommendedName>
        <fullName evidence="3">CBM1 domain-containing protein</fullName>
    </recommendedName>
</protein>
<dbReference type="AlphaFoldDB" id="T0PJP3"/>
<evidence type="ECO:0000256" key="1">
    <source>
        <dbReference type="ARBA" id="ARBA00022729"/>
    </source>
</evidence>
<dbReference type="VEuPathDB" id="FungiDB:SDRG_16535"/>
<evidence type="ECO:0000313" key="5">
    <source>
        <dbReference type="Proteomes" id="UP000030762"/>
    </source>
</evidence>
<keyword evidence="1 2" id="KW-0732">Signal</keyword>
<evidence type="ECO:0000313" key="4">
    <source>
        <dbReference type="EMBL" id="EQC25604.1"/>
    </source>
</evidence>
<dbReference type="InterPro" id="IPR000254">
    <property type="entry name" value="CBD"/>
</dbReference>
<organism evidence="4 5">
    <name type="scientific">Saprolegnia diclina (strain VS20)</name>
    <dbReference type="NCBI Taxonomy" id="1156394"/>
    <lineage>
        <taxon>Eukaryota</taxon>
        <taxon>Sar</taxon>
        <taxon>Stramenopiles</taxon>
        <taxon>Oomycota</taxon>
        <taxon>Saprolegniomycetes</taxon>
        <taxon>Saprolegniales</taxon>
        <taxon>Saprolegniaceae</taxon>
        <taxon>Saprolegnia</taxon>
    </lineage>
</organism>
<proteinExistence type="predicted"/>
<dbReference type="GO" id="GO:0005576">
    <property type="term" value="C:extracellular region"/>
    <property type="evidence" value="ECO:0007669"/>
    <property type="project" value="InterPro"/>
</dbReference>
<name>T0PJP3_SAPDV</name>
<sequence>MRTILAFVTTLLPFVNGHGFLINPTPTFNELNGDRTKYCGTIDGPVVLPGSSYNQDPAWNTRQFTMQFRASKFQTLASFVDDPSFAPCGTCGITNANGAPQPLPSVLKWANGQEGFVASHEGPCEVWCDSTRVFQNDNCAANHLSGLLSIDTTRCAGAKQLRLLWLALHTPSWQVYINCVPLSGSTIEIPPASSPSMTPTLAPTSAPSNNVVPTGAPTPAPSNGVAPGLVAGPWKQCGGSGFAKTVPCVCGYECTGYSSSYAQCTKRRPSDSTRDTYQQCGGKTYTGSTTCSHCDVCVKINDYYSHCLPPNYY</sequence>
<dbReference type="GO" id="GO:0030248">
    <property type="term" value="F:cellulose binding"/>
    <property type="evidence" value="ECO:0007669"/>
    <property type="project" value="InterPro"/>
</dbReference>
<dbReference type="OrthoDB" id="2119228at2759"/>
<dbReference type="PROSITE" id="PS51164">
    <property type="entry name" value="CBM1_2"/>
    <property type="match status" value="2"/>
</dbReference>
<feature type="chain" id="PRO_5004582339" description="CBM1 domain-containing protein" evidence="2">
    <location>
        <begin position="18"/>
        <end position="313"/>
    </location>
</feature>
<dbReference type="eggNOG" id="ENOG502SBQR">
    <property type="taxonomic scope" value="Eukaryota"/>
</dbReference>
<evidence type="ECO:0000256" key="2">
    <source>
        <dbReference type="SAM" id="SignalP"/>
    </source>
</evidence>
<dbReference type="InParanoid" id="T0PJP3"/>
<reference evidence="4 5" key="1">
    <citation type="submission" date="2012-04" db="EMBL/GenBank/DDBJ databases">
        <title>The Genome Sequence of Saprolegnia declina VS20.</title>
        <authorList>
            <consortium name="The Broad Institute Genome Sequencing Platform"/>
            <person name="Russ C."/>
            <person name="Nusbaum C."/>
            <person name="Tyler B."/>
            <person name="van West P."/>
            <person name="Dieguez-Uribeondo J."/>
            <person name="de Bruijn I."/>
            <person name="Tripathy S."/>
            <person name="Jiang R."/>
            <person name="Young S.K."/>
            <person name="Zeng Q."/>
            <person name="Gargeya S."/>
            <person name="Fitzgerald M."/>
            <person name="Haas B."/>
            <person name="Abouelleil A."/>
            <person name="Alvarado L."/>
            <person name="Arachchi H.M."/>
            <person name="Berlin A."/>
            <person name="Chapman S.B."/>
            <person name="Goldberg J."/>
            <person name="Griggs A."/>
            <person name="Gujja S."/>
            <person name="Hansen M."/>
            <person name="Howarth C."/>
            <person name="Imamovic A."/>
            <person name="Larimer J."/>
            <person name="McCowen C."/>
            <person name="Montmayeur A."/>
            <person name="Murphy C."/>
            <person name="Neiman D."/>
            <person name="Pearson M."/>
            <person name="Priest M."/>
            <person name="Roberts A."/>
            <person name="Saif S."/>
            <person name="Shea T."/>
            <person name="Sisk P."/>
            <person name="Sykes S."/>
            <person name="Wortman J."/>
            <person name="Nusbaum C."/>
            <person name="Birren B."/>
        </authorList>
    </citation>
    <scope>NUCLEOTIDE SEQUENCE [LARGE SCALE GENOMIC DNA]</scope>
    <source>
        <strain evidence="4 5">VS20</strain>
    </source>
</reference>
<dbReference type="SUPFAM" id="SSF57180">
    <property type="entry name" value="Cellulose-binding domain"/>
    <property type="match status" value="1"/>
</dbReference>
<dbReference type="GeneID" id="19957262"/>
<dbReference type="STRING" id="1156394.T0PJP3"/>
<dbReference type="RefSeq" id="XP_008620972.1">
    <property type="nucleotide sequence ID" value="XM_008622750.1"/>
</dbReference>
<dbReference type="InterPro" id="IPR035971">
    <property type="entry name" value="CBD_sf"/>
</dbReference>
<dbReference type="Pfam" id="PF00734">
    <property type="entry name" value="CBM_1"/>
    <property type="match status" value="1"/>
</dbReference>
<dbReference type="SMART" id="SM00236">
    <property type="entry name" value="fCBD"/>
    <property type="match status" value="2"/>
</dbReference>
<gene>
    <name evidence="4" type="ORF">SDRG_16535</name>
</gene>
<dbReference type="GO" id="GO:0005975">
    <property type="term" value="P:carbohydrate metabolic process"/>
    <property type="evidence" value="ECO:0007669"/>
    <property type="project" value="InterPro"/>
</dbReference>
<evidence type="ECO:0000259" key="3">
    <source>
        <dbReference type="PROSITE" id="PS51164"/>
    </source>
</evidence>
<feature type="domain" description="CBM1" evidence="3">
    <location>
        <begin position="229"/>
        <end position="265"/>
    </location>
</feature>